<dbReference type="AlphaFoldDB" id="R7QB04"/>
<evidence type="ECO:0000313" key="1">
    <source>
        <dbReference type="EMBL" id="CDF34640.1"/>
    </source>
</evidence>
<reference evidence="2" key="1">
    <citation type="journal article" date="2013" name="Proc. Natl. Acad. Sci. U.S.A.">
        <title>Genome structure and metabolic features in the red seaweed Chondrus crispus shed light on evolution of the Archaeplastida.</title>
        <authorList>
            <person name="Collen J."/>
            <person name="Porcel B."/>
            <person name="Carre W."/>
            <person name="Ball S.G."/>
            <person name="Chaparro C."/>
            <person name="Tonon T."/>
            <person name="Barbeyron T."/>
            <person name="Michel G."/>
            <person name="Noel B."/>
            <person name="Valentin K."/>
            <person name="Elias M."/>
            <person name="Artiguenave F."/>
            <person name="Arun A."/>
            <person name="Aury J.M."/>
            <person name="Barbosa-Neto J.F."/>
            <person name="Bothwell J.H."/>
            <person name="Bouget F.Y."/>
            <person name="Brillet L."/>
            <person name="Cabello-Hurtado F."/>
            <person name="Capella-Gutierrez S."/>
            <person name="Charrier B."/>
            <person name="Cladiere L."/>
            <person name="Cock J.M."/>
            <person name="Coelho S.M."/>
            <person name="Colleoni C."/>
            <person name="Czjzek M."/>
            <person name="Da Silva C."/>
            <person name="Delage L."/>
            <person name="Denoeud F."/>
            <person name="Deschamps P."/>
            <person name="Dittami S.M."/>
            <person name="Gabaldon T."/>
            <person name="Gachon C.M."/>
            <person name="Groisillier A."/>
            <person name="Herve C."/>
            <person name="Jabbari K."/>
            <person name="Katinka M."/>
            <person name="Kloareg B."/>
            <person name="Kowalczyk N."/>
            <person name="Labadie K."/>
            <person name="Leblanc C."/>
            <person name="Lopez P.J."/>
            <person name="McLachlan D.H."/>
            <person name="Meslet-Cladiere L."/>
            <person name="Moustafa A."/>
            <person name="Nehr Z."/>
            <person name="Nyvall Collen P."/>
            <person name="Panaud O."/>
            <person name="Partensky F."/>
            <person name="Poulain J."/>
            <person name="Rensing S.A."/>
            <person name="Rousvoal S."/>
            <person name="Samson G."/>
            <person name="Symeonidi A."/>
            <person name="Weissenbach J."/>
            <person name="Zambounis A."/>
            <person name="Wincker P."/>
            <person name="Boyen C."/>
        </authorList>
    </citation>
    <scope>NUCLEOTIDE SEQUENCE [LARGE SCALE GENOMIC DNA]</scope>
    <source>
        <strain evidence="2">cv. Stackhouse</strain>
    </source>
</reference>
<evidence type="ECO:0000313" key="2">
    <source>
        <dbReference type="Proteomes" id="UP000012073"/>
    </source>
</evidence>
<keyword evidence="2" id="KW-1185">Reference proteome</keyword>
<dbReference type="Gramene" id="CDF34640">
    <property type="protein sequence ID" value="CDF34640"/>
    <property type="gene ID" value="CHC_T00003283001"/>
</dbReference>
<protein>
    <submittedName>
        <fullName evidence="1">Uncharacterized protein</fullName>
    </submittedName>
</protein>
<sequence length="81" mass="9000">MRDFSAFSSRLTRYSSERHLSRANLASLQPPRNLEKDFSRWQRVRCSMACSHYGGAVVSNVEKSEKWHGGKAAGTGGGDQP</sequence>
<name>R7QB04_CHOCR</name>
<accession>R7QB04</accession>
<gene>
    <name evidence="1" type="ORF">CHC_T00003283001</name>
</gene>
<dbReference type="KEGG" id="ccp:CHC_T00003283001"/>
<dbReference type="Proteomes" id="UP000012073">
    <property type="component" value="Unassembled WGS sequence"/>
</dbReference>
<dbReference type="EMBL" id="HG001703">
    <property type="protein sequence ID" value="CDF34640.1"/>
    <property type="molecule type" value="Genomic_DNA"/>
</dbReference>
<dbReference type="RefSeq" id="XP_005714459.1">
    <property type="nucleotide sequence ID" value="XM_005714402.1"/>
</dbReference>
<dbReference type="GeneID" id="17322166"/>
<proteinExistence type="predicted"/>
<organism evidence="1 2">
    <name type="scientific">Chondrus crispus</name>
    <name type="common">Carrageen Irish moss</name>
    <name type="synonym">Polymorpha crispa</name>
    <dbReference type="NCBI Taxonomy" id="2769"/>
    <lineage>
        <taxon>Eukaryota</taxon>
        <taxon>Rhodophyta</taxon>
        <taxon>Florideophyceae</taxon>
        <taxon>Rhodymeniophycidae</taxon>
        <taxon>Gigartinales</taxon>
        <taxon>Gigartinaceae</taxon>
        <taxon>Chondrus</taxon>
    </lineage>
</organism>